<dbReference type="RefSeq" id="WP_156719300.1">
    <property type="nucleotide sequence ID" value="NZ_CACRUF010000017.1"/>
</dbReference>
<dbReference type="AlphaFoldDB" id="A0A6N3ADC3"/>
<accession>A0A6N3ADC3</accession>
<protein>
    <recommendedName>
        <fullName evidence="1">DUF7716 domain-containing protein</fullName>
    </recommendedName>
</protein>
<sequence length="122" mass="14434">MNLDKFYRRKISISEVIDCARLFNDDDTDKFAKFPYIYISSDKDESILDLETVCYLDNGPKIMDGKEVFPDFVNENGLDILCSGDVFMDVYDDLDERYPNFTKNQFIDALNYYMDNDDYIEF</sequence>
<evidence type="ECO:0000259" key="1">
    <source>
        <dbReference type="Pfam" id="PF24832"/>
    </source>
</evidence>
<reference evidence="2" key="1">
    <citation type="submission" date="2019-11" db="EMBL/GenBank/DDBJ databases">
        <authorList>
            <person name="Feng L."/>
        </authorList>
    </citation>
    <scope>NUCLEOTIDE SEQUENCE</scope>
    <source>
        <strain evidence="2">VdisparLFYP95</strain>
    </source>
</reference>
<dbReference type="EMBL" id="CACRUF010000017">
    <property type="protein sequence ID" value="VYT87580.1"/>
    <property type="molecule type" value="Genomic_DNA"/>
</dbReference>
<organism evidence="2">
    <name type="scientific">Veillonella dispar</name>
    <dbReference type="NCBI Taxonomy" id="39778"/>
    <lineage>
        <taxon>Bacteria</taxon>
        <taxon>Bacillati</taxon>
        <taxon>Bacillota</taxon>
        <taxon>Negativicutes</taxon>
        <taxon>Veillonellales</taxon>
        <taxon>Veillonellaceae</taxon>
        <taxon>Veillonella</taxon>
    </lineage>
</organism>
<dbReference type="Pfam" id="PF24832">
    <property type="entry name" value="DUF7716"/>
    <property type="match status" value="1"/>
</dbReference>
<gene>
    <name evidence="2" type="ORF">VDLFYP95_00937</name>
</gene>
<proteinExistence type="predicted"/>
<evidence type="ECO:0000313" key="2">
    <source>
        <dbReference type="EMBL" id="VYT87580.1"/>
    </source>
</evidence>
<feature type="domain" description="DUF7716" evidence="1">
    <location>
        <begin position="37"/>
        <end position="122"/>
    </location>
</feature>
<dbReference type="InterPro" id="IPR056133">
    <property type="entry name" value="DUF7716"/>
</dbReference>
<name>A0A6N3ADC3_9FIRM</name>